<dbReference type="InterPro" id="IPR003439">
    <property type="entry name" value="ABC_transporter-like_ATP-bd"/>
</dbReference>
<keyword evidence="1" id="KW-0547">Nucleotide-binding</keyword>
<evidence type="ECO:0000313" key="5">
    <source>
        <dbReference type="Proteomes" id="UP000541969"/>
    </source>
</evidence>
<protein>
    <submittedName>
        <fullName evidence="4">ABC-type multidrug transport system ATPase subunit</fullName>
    </submittedName>
</protein>
<dbReference type="PROSITE" id="PS50893">
    <property type="entry name" value="ABC_TRANSPORTER_2"/>
    <property type="match status" value="1"/>
</dbReference>
<dbReference type="PANTHER" id="PTHR43038:SF7">
    <property type="entry name" value="ABC TRANSPORT SYSTEM ATP-BINDING PROTEIN"/>
    <property type="match status" value="1"/>
</dbReference>
<dbReference type="InterPro" id="IPR027417">
    <property type="entry name" value="P-loop_NTPase"/>
</dbReference>
<dbReference type="Pfam" id="PF00005">
    <property type="entry name" value="ABC_tran"/>
    <property type="match status" value="1"/>
</dbReference>
<organism evidence="4 5">
    <name type="scientific">Petropleomorpha daqingensis</name>
    <dbReference type="NCBI Taxonomy" id="2026353"/>
    <lineage>
        <taxon>Bacteria</taxon>
        <taxon>Bacillati</taxon>
        <taxon>Actinomycetota</taxon>
        <taxon>Actinomycetes</taxon>
        <taxon>Geodermatophilales</taxon>
        <taxon>Geodermatophilaceae</taxon>
        <taxon>Petropleomorpha</taxon>
    </lineage>
</organism>
<dbReference type="SMART" id="SM00382">
    <property type="entry name" value="AAA"/>
    <property type="match status" value="1"/>
</dbReference>
<evidence type="ECO:0000313" key="4">
    <source>
        <dbReference type="EMBL" id="NYJ07769.1"/>
    </source>
</evidence>
<dbReference type="PANTHER" id="PTHR43038">
    <property type="entry name" value="ATP-BINDING CASSETTE, SUB-FAMILY H, MEMBER 1"/>
    <property type="match status" value="1"/>
</dbReference>
<dbReference type="AlphaFoldDB" id="A0A853CLQ4"/>
<name>A0A853CLQ4_9ACTN</name>
<comment type="caution">
    <text evidence="4">The sequence shown here is derived from an EMBL/GenBank/DDBJ whole genome shotgun (WGS) entry which is preliminary data.</text>
</comment>
<gene>
    <name evidence="4" type="ORF">GGQ55_004047</name>
</gene>
<proteinExistence type="predicted"/>
<dbReference type="Gene3D" id="3.40.50.300">
    <property type="entry name" value="P-loop containing nucleotide triphosphate hydrolases"/>
    <property type="match status" value="1"/>
</dbReference>
<accession>A0A853CLQ4</accession>
<sequence>MTGAEPWLGELTRALRRENLDGWHVDQVIAETRAHLAESGEQPESAFGTADAYARVVAAEFAGTVEPASVAPPRLVVEGITKSYRRRPVLDGVDLVVAAGEVVAVVGPNGAGKSTLLRICAGLESPDAGRVTVHGALGYCPQQPALVDLLRADEHFELVGAGRGLSRHEARRAGAQLAGRLDWRPDRRTAGELSGGTRQKLNVVLAGLGDPAVLLLDEPYQGFDGESFLDFWEQVWHWRDEGRAVVVVTHRPEQLKRVDAVLDLGRQRVGVGERSR</sequence>
<dbReference type="InterPro" id="IPR003593">
    <property type="entry name" value="AAA+_ATPase"/>
</dbReference>
<evidence type="ECO:0000259" key="3">
    <source>
        <dbReference type="PROSITE" id="PS50893"/>
    </source>
</evidence>
<evidence type="ECO:0000256" key="2">
    <source>
        <dbReference type="ARBA" id="ARBA00022840"/>
    </source>
</evidence>
<feature type="domain" description="ABC transporter" evidence="3">
    <location>
        <begin position="75"/>
        <end position="276"/>
    </location>
</feature>
<keyword evidence="5" id="KW-1185">Reference proteome</keyword>
<dbReference type="GO" id="GO:0016887">
    <property type="term" value="F:ATP hydrolysis activity"/>
    <property type="evidence" value="ECO:0007669"/>
    <property type="project" value="InterPro"/>
</dbReference>
<dbReference type="SUPFAM" id="SSF52540">
    <property type="entry name" value="P-loop containing nucleoside triphosphate hydrolases"/>
    <property type="match status" value="1"/>
</dbReference>
<dbReference type="RefSeq" id="WP_179719866.1">
    <property type="nucleotide sequence ID" value="NZ_JACBZT010000001.1"/>
</dbReference>
<dbReference type="Proteomes" id="UP000541969">
    <property type="component" value="Unassembled WGS sequence"/>
</dbReference>
<dbReference type="GO" id="GO:0005524">
    <property type="term" value="F:ATP binding"/>
    <property type="evidence" value="ECO:0007669"/>
    <property type="project" value="UniProtKB-KW"/>
</dbReference>
<dbReference type="EMBL" id="JACBZT010000001">
    <property type="protein sequence ID" value="NYJ07769.1"/>
    <property type="molecule type" value="Genomic_DNA"/>
</dbReference>
<reference evidence="4 5" key="1">
    <citation type="submission" date="2020-07" db="EMBL/GenBank/DDBJ databases">
        <title>Sequencing the genomes of 1000 actinobacteria strains.</title>
        <authorList>
            <person name="Klenk H.-P."/>
        </authorList>
    </citation>
    <scope>NUCLEOTIDE SEQUENCE [LARGE SCALE GENOMIC DNA]</scope>
    <source>
        <strain evidence="4 5">DSM 104001</strain>
    </source>
</reference>
<keyword evidence="2" id="KW-0067">ATP-binding</keyword>
<evidence type="ECO:0000256" key="1">
    <source>
        <dbReference type="ARBA" id="ARBA00022741"/>
    </source>
</evidence>